<keyword evidence="11 12" id="KW-0539">Nucleus</keyword>
<dbReference type="GO" id="GO:0005737">
    <property type="term" value="C:cytoplasm"/>
    <property type="evidence" value="ECO:0007669"/>
    <property type="project" value="UniProtKB-SubCell"/>
</dbReference>
<dbReference type="EMBL" id="GDKF01003212">
    <property type="protein sequence ID" value="JAT75410.1"/>
    <property type="molecule type" value="Transcribed_RNA"/>
</dbReference>
<feature type="binding site" evidence="12">
    <location>
        <position position="111"/>
    </location>
    <ligand>
        <name>Fe(2+)</name>
        <dbReference type="ChEBI" id="CHEBI:29033"/>
        <note>for iron-dependent acireductone dioxygenase activity</note>
    </ligand>
</feature>
<dbReference type="GO" id="GO:0005634">
    <property type="term" value="C:nucleus"/>
    <property type="evidence" value="ECO:0007669"/>
    <property type="project" value="UniProtKB-SubCell"/>
</dbReference>
<name>A0A1D2A873_AUXPR</name>
<dbReference type="PANTHER" id="PTHR23418:SF0">
    <property type="entry name" value="ACIREDUCTONE DIOXYGENASE"/>
    <property type="match status" value="1"/>
</dbReference>
<proteinExistence type="inferred from homology"/>
<dbReference type="SUPFAM" id="SSF51182">
    <property type="entry name" value="RmlC-like cupins"/>
    <property type="match status" value="1"/>
</dbReference>
<dbReference type="InterPro" id="IPR027496">
    <property type="entry name" value="ARD_euk"/>
</dbReference>
<feature type="binding site" evidence="12">
    <location>
        <position position="154"/>
    </location>
    <ligand>
        <name>Fe(2+)</name>
        <dbReference type="ChEBI" id="CHEBI:29033"/>
        <note>for iron-dependent acireductone dioxygenase activity</note>
    </ligand>
</feature>
<evidence type="ECO:0000256" key="5">
    <source>
        <dbReference type="ARBA" id="ARBA00022605"/>
    </source>
</evidence>
<evidence type="ECO:0000256" key="11">
    <source>
        <dbReference type="ARBA" id="ARBA00023242"/>
    </source>
</evidence>
<reference evidence="14" key="1">
    <citation type="submission" date="2015-08" db="EMBL/GenBank/DDBJ databases">
        <authorList>
            <person name="Babu N.S."/>
            <person name="Beckwith C.J."/>
            <person name="Beseler K.G."/>
            <person name="Brison A."/>
            <person name="Carone J.V."/>
            <person name="Caskin T.P."/>
            <person name="Diamond M."/>
            <person name="Durham M.E."/>
            <person name="Foxe J.M."/>
            <person name="Go M."/>
            <person name="Henderson B.A."/>
            <person name="Jones I.B."/>
            <person name="McGettigan J.A."/>
            <person name="Micheletti S.J."/>
            <person name="Nasrallah M.E."/>
            <person name="Ortiz D."/>
            <person name="Piller C.R."/>
            <person name="Privatt S.R."/>
            <person name="Schneider S.L."/>
            <person name="Sharp S."/>
            <person name="Smith T.C."/>
            <person name="Stanton J.D."/>
            <person name="Ullery H.E."/>
            <person name="Wilson R.J."/>
            <person name="Serrano M.G."/>
            <person name="Buck G."/>
            <person name="Lee V."/>
            <person name="Wang Y."/>
            <person name="Carvalho R."/>
            <person name="Voegtly L."/>
            <person name="Shi R."/>
            <person name="Duckworth R."/>
            <person name="Johnson A."/>
            <person name="Loviza R."/>
            <person name="Walstead R."/>
            <person name="Shah Z."/>
            <person name="Kiflezghi M."/>
            <person name="Wade K."/>
            <person name="Ball S.L."/>
            <person name="Bradley K.W."/>
            <person name="Asai D.J."/>
            <person name="Bowman C.A."/>
            <person name="Russell D.A."/>
            <person name="Pope W.H."/>
            <person name="Jacobs-Sera D."/>
            <person name="Hendrix R.W."/>
            <person name="Hatfull G.F."/>
        </authorList>
    </citation>
    <scope>NUCLEOTIDE SEQUENCE</scope>
</reference>
<comment type="catalytic activity">
    <reaction evidence="12">
        <text>1,2-dihydroxy-5-(methylsulfanyl)pent-1-en-3-one + O2 = 3-(methylsulfanyl)propanoate + CO + formate + 2 H(+)</text>
        <dbReference type="Rhea" id="RHEA:14161"/>
        <dbReference type="ChEBI" id="CHEBI:15378"/>
        <dbReference type="ChEBI" id="CHEBI:15379"/>
        <dbReference type="ChEBI" id="CHEBI:15740"/>
        <dbReference type="ChEBI" id="CHEBI:17245"/>
        <dbReference type="ChEBI" id="CHEBI:49016"/>
        <dbReference type="ChEBI" id="CHEBI:49252"/>
        <dbReference type="EC" id="1.13.11.53"/>
    </reaction>
</comment>
<feature type="compositionally biased region" description="Basic and acidic residues" evidence="13">
    <location>
        <begin position="183"/>
        <end position="192"/>
    </location>
</feature>
<dbReference type="InterPro" id="IPR011051">
    <property type="entry name" value="RmlC_Cupin_sf"/>
</dbReference>
<dbReference type="GO" id="GO:0005506">
    <property type="term" value="F:iron ion binding"/>
    <property type="evidence" value="ECO:0007669"/>
    <property type="project" value="UniProtKB-UniRule"/>
</dbReference>
<evidence type="ECO:0000256" key="1">
    <source>
        <dbReference type="ARBA" id="ARBA00000428"/>
    </source>
</evidence>
<comment type="catalytic activity">
    <reaction evidence="1 12">
        <text>1,2-dihydroxy-5-(methylsulfanyl)pent-1-en-3-one + O2 = 4-methylsulfanyl-2-oxobutanoate + formate + 2 H(+)</text>
        <dbReference type="Rhea" id="RHEA:24504"/>
        <dbReference type="ChEBI" id="CHEBI:15378"/>
        <dbReference type="ChEBI" id="CHEBI:15379"/>
        <dbReference type="ChEBI" id="CHEBI:15740"/>
        <dbReference type="ChEBI" id="CHEBI:16723"/>
        <dbReference type="ChEBI" id="CHEBI:49252"/>
        <dbReference type="EC" id="1.13.11.54"/>
    </reaction>
</comment>
<dbReference type="HAMAP" id="MF_03154">
    <property type="entry name" value="Salvage_MtnD_euk"/>
    <property type="match status" value="1"/>
</dbReference>
<dbReference type="AlphaFoldDB" id="A0A1D2A873"/>
<evidence type="ECO:0000256" key="9">
    <source>
        <dbReference type="ARBA" id="ARBA00023004"/>
    </source>
</evidence>
<dbReference type="CDD" id="cd02232">
    <property type="entry name" value="cupin_ARD"/>
    <property type="match status" value="1"/>
</dbReference>
<comment type="pathway">
    <text evidence="12">Amino-acid biosynthesis; L-methionine biosynthesis via salvage pathway; L-methionine from S-methyl-5-thio-alpha-D-ribose 1-phosphate: step 5/6.</text>
</comment>
<protein>
    <recommendedName>
        <fullName evidence="12">Acireductone dioxygenase</fullName>
    </recommendedName>
    <alternativeName>
        <fullName evidence="12">Acireductone dioxygenase (Fe(2+)-requiring)</fullName>
        <shortName evidence="12">ARD'</shortName>
        <shortName evidence="12">Fe-ARD</shortName>
        <ecNumber evidence="12">1.13.11.54</ecNumber>
    </alternativeName>
    <alternativeName>
        <fullName evidence="12">Acireductone dioxygenase (Ni(2+)-requiring)</fullName>
        <shortName evidence="12">ARD</shortName>
        <shortName evidence="12">Ni-ARD</shortName>
        <ecNumber evidence="12">1.13.11.53</ecNumber>
    </alternativeName>
</protein>
<evidence type="ECO:0000256" key="4">
    <source>
        <dbReference type="ARBA" id="ARBA00022596"/>
    </source>
</evidence>
<dbReference type="Gene3D" id="2.60.120.10">
    <property type="entry name" value="Jelly Rolls"/>
    <property type="match status" value="1"/>
</dbReference>
<comment type="similarity">
    <text evidence="12">Belongs to the acireductone dioxygenase (ARD) family.</text>
</comment>
<dbReference type="Pfam" id="PF03079">
    <property type="entry name" value="ARD"/>
    <property type="match status" value="1"/>
</dbReference>
<dbReference type="EC" id="1.13.11.53" evidence="12"/>
<feature type="binding site" evidence="12">
    <location>
        <position position="109"/>
    </location>
    <ligand>
        <name>Ni(2+)</name>
        <dbReference type="ChEBI" id="CHEBI:49786"/>
        <note>for nickel-dependent acireductone dioxygenase activity</note>
    </ligand>
</feature>
<dbReference type="PANTHER" id="PTHR23418">
    <property type="entry name" value="ACIREDUCTONE DIOXYGENASE"/>
    <property type="match status" value="1"/>
</dbReference>
<gene>
    <name evidence="14" type="ORF">g.16687</name>
</gene>
<accession>A0A1D2A873</accession>
<comment type="subcellular location">
    <subcellularLocation>
        <location evidence="2">Cell membrane</location>
        <topology evidence="2">Peripheral membrane protein</topology>
        <orientation evidence="2">Cytoplasmic side</orientation>
    </subcellularLocation>
    <subcellularLocation>
        <location evidence="12">Cytoplasm</location>
    </subcellularLocation>
    <subcellularLocation>
        <location evidence="12">Nucleus</location>
    </subcellularLocation>
</comment>
<dbReference type="InterPro" id="IPR014710">
    <property type="entry name" value="RmlC-like_jellyroll"/>
</dbReference>
<feature type="binding site" evidence="12">
    <location>
        <position position="154"/>
    </location>
    <ligand>
        <name>Ni(2+)</name>
        <dbReference type="ChEBI" id="CHEBI:49786"/>
        <note>for nickel-dependent acireductone dioxygenase activity</note>
    </ligand>
</feature>
<feature type="region of interest" description="Disordered" evidence="13">
    <location>
        <begin position="181"/>
        <end position="200"/>
    </location>
</feature>
<evidence type="ECO:0000256" key="12">
    <source>
        <dbReference type="HAMAP-Rule" id="MF_03154"/>
    </source>
</evidence>
<keyword evidence="3 12" id="KW-0963">Cytoplasm</keyword>
<dbReference type="GO" id="GO:0010309">
    <property type="term" value="F:acireductone dioxygenase [iron(II)-requiring] activity"/>
    <property type="evidence" value="ECO:0007669"/>
    <property type="project" value="UniProtKB-UniRule"/>
</dbReference>
<keyword evidence="6 12" id="KW-0479">Metal-binding</keyword>
<dbReference type="GO" id="GO:0005886">
    <property type="term" value="C:plasma membrane"/>
    <property type="evidence" value="ECO:0007669"/>
    <property type="project" value="UniProtKB-SubCell"/>
</dbReference>
<dbReference type="UniPathway" id="UPA00904">
    <property type="reaction ID" value="UER00878"/>
</dbReference>
<keyword evidence="5 12" id="KW-0028">Amino-acid biosynthesis</keyword>
<evidence type="ECO:0000313" key="14">
    <source>
        <dbReference type="EMBL" id="JAT75410.1"/>
    </source>
</evidence>
<evidence type="ECO:0000256" key="3">
    <source>
        <dbReference type="ARBA" id="ARBA00022490"/>
    </source>
</evidence>
<dbReference type="GO" id="GO:0019509">
    <property type="term" value="P:L-methionine salvage from methylthioadenosine"/>
    <property type="evidence" value="ECO:0007669"/>
    <property type="project" value="UniProtKB-UniRule"/>
</dbReference>
<dbReference type="GO" id="GO:0010308">
    <property type="term" value="F:acireductone dioxygenase (Ni2+-requiring) activity"/>
    <property type="evidence" value="ECO:0007669"/>
    <property type="project" value="UniProtKB-UniRule"/>
</dbReference>
<sequence>MAPAPSPEDFLLAEPDALADVQLDAYYMDGLDEDQRLPHRLEPNSPAPPQALRALGVLSWRLNPDTPEGAQKLAAIRRVRNYTYEDTINVSPATLPEYDEKIKTFFEEHIHTDEEIRFVLEGSGYFDVRDLEDRWIRIHVKTGDMLVLPEGIYHRFTLDTSNHIKALRLFIGDPVWTPLNRPQETHPSREKYTSSFPIAV</sequence>
<evidence type="ECO:0000256" key="13">
    <source>
        <dbReference type="SAM" id="MobiDB-lite"/>
    </source>
</evidence>
<feature type="binding site" evidence="12">
    <location>
        <position position="115"/>
    </location>
    <ligand>
        <name>Fe(2+)</name>
        <dbReference type="ChEBI" id="CHEBI:29033"/>
        <note>for iron-dependent acireductone dioxygenase activity</note>
    </ligand>
</feature>
<feature type="binding site" evidence="12">
    <location>
        <position position="115"/>
    </location>
    <ligand>
        <name>Ni(2+)</name>
        <dbReference type="ChEBI" id="CHEBI:49786"/>
        <note>for nickel-dependent acireductone dioxygenase activity</note>
    </ligand>
</feature>
<keyword evidence="10 12" id="KW-0486">Methionine biosynthesis</keyword>
<keyword evidence="7 12" id="KW-0223">Dioxygenase</keyword>
<dbReference type="FunFam" id="2.60.120.10:FF:000031">
    <property type="entry name" value="1,2-dihydroxy-3-keto-5-methylthiopentene dioxygenase"/>
    <property type="match status" value="1"/>
</dbReference>
<keyword evidence="8 12" id="KW-0560">Oxidoreductase</keyword>
<keyword evidence="4 12" id="KW-0533">Nickel</keyword>
<evidence type="ECO:0000256" key="6">
    <source>
        <dbReference type="ARBA" id="ARBA00022723"/>
    </source>
</evidence>
<evidence type="ECO:0000256" key="2">
    <source>
        <dbReference type="ARBA" id="ARBA00004413"/>
    </source>
</evidence>
<comment type="function">
    <text evidence="12">Catalyzes 2 different reactions between oxygen and the acireductone 1,2-dihydroxy-3-keto-5-methylthiopentene (DHK-MTPene) depending upon the metal bound in the active site. Fe-containing acireductone dioxygenase (Fe-ARD) produces formate and 2-keto-4-methylthiobutyrate (KMTB), the alpha-ketoacid precursor of methionine in the methionine recycle pathway. Ni-containing acireductone dioxygenase (Ni-ARD) produces methylthiopropionate, carbon monoxide and formate, and does not lie on the methionine recycle pathway.</text>
</comment>
<dbReference type="EC" id="1.13.11.54" evidence="12"/>
<feature type="binding site" evidence="12">
    <location>
        <position position="111"/>
    </location>
    <ligand>
        <name>Ni(2+)</name>
        <dbReference type="ChEBI" id="CHEBI:49786"/>
        <note>for nickel-dependent acireductone dioxygenase activity</note>
    </ligand>
</feature>
<evidence type="ECO:0000256" key="7">
    <source>
        <dbReference type="ARBA" id="ARBA00022964"/>
    </source>
</evidence>
<feature type="binding site" evidence="12">
    <location>
        <position position="109"/>
    </location>
    <ligand>
        <name>Fe(2+)</name>
        <dbReference type="ChEBI" id="CHEBI:29033"/>
        <note>for iron-dependent acireductone dioxygenase activity</note>
    </ligand>
</feature>
<keyword evidence="9 12" id="KW-0408">Iron</keyword>
<evidence type="ECO:0000256" key="10">
    <source>
        <dbReference type="ARBA" id="ARBA00023167"/>
    </source>
</evidence>
<dbReference type="InterPro" id="IPR004313">
    <property type="entry name" value="ARD"/>
</dbReference>
<dbReference type="GO" id="GO:0016151">
    <property type="term" value="F:nickel cation binding"/>
    <property type="evidence" value="ECO:0007669"/>
    <property type="project" value="UniProtKB-UniRule"/>
</dbReference>
<organism evidence="14">
    <name type="scientific">Auxenochlorella protothecoides</name>
    <name type="common">Green microalga</name>
    <name type="synonym">Chlorella protothecoides</name>
    <dbReference type="NCBI Taxonomy" id="3075"/>
    <lineage>
        <taxon>Eukaryota</taxon>
        <taxon>Viridiplantae</taxon>
        <taxon>Chlorophyta</taxon>
        <taxon>core chlorophytes</taxon>
        <taxon>Trebouxiophyceae</taxon>
        <taxon>Chlorellales</taxon>
        <taxon>Chlorellaceae</taxon>
        <taxon>Auxenochlorella</taxon>
    </lineage>
</organism>
<comment type="cofactor">
    <cofactor evidence="12">
        <name>Fe(2+)</name>
        <dbReference type="ChEBI" id="CHEBI:29033"/>
    </cofactor>
    <cofactor evidence="12">
        <name>Ni(2+)</name>
        <dbReference type="ChEBI" id="CHEBI:49786"/>
    </cofactor>
    <text evidence="12">Binds either 1 Fe or Ni cation per monomer. Iron-binding promotes an acireductone dioxygenase reaction producing 2-keto-4-methylthiobutyrate, while nickel-binding promotes an acireductone dioxygenase reaction producing 3-(methylsulfanyl)propanoate.</text>
</comment>
<evidence type="ECO:0000256" key="8">
    <source>
        <dbReference type="ARBA" id="ARBA00023002"/>
    </source>
</evidence>